<protein>
    <recommendedName>
        <fullName evidence="4">DUF4124 domain-containing protein</fullName>
    </recommendedName>
</protein>
<dbReference type="EMBL" id="CP151406">
    <property type="protein sequence ID" value="WZJ21930.1"/>
    <property type="molecule type" value="Genomic_DNA"/>
</dbReference>
<reference evidence="2 3" key="1">
    <citation type="submission" date="2024-04" db="EMBL/GenBank/DDBJ databases">
        <title>Dissimilatory iodate-reducing microorganisms contribute to the enrichment of iodine in groundwater.</title>
        <authorList>
            <person name="Jiang Z."/>
        </authorList>
    </citation>
    <scope>NUCLEOTIDE SEQUENCE [LARGE SCALE GENOMIC DNA]</scope>
    <source>
        <strain evidence="2 3">NCP973</strain>
    </source>
</reference>
<evidence type="ECO:0000313" key="2">
    <source>
        <dbReference type="EMBL" id="WZJ21930.1"/>
    </source>
</evidence>
<feature type="chain" id="PRO_5046252966" description="DUF4124 domain-containing protein" evidence="1">
    <location>
        <begin position="23"/>
        <end position="67"/>
    </location>
</feature>
<evidence type="ECO:0008006" key="4">
    <source>
        <dbReference type="Google" id="ProtNLM"/>
    </source>
</evidence>
<evidence type="ECO:0000313" key="3">
    <source>
        <dbReference type="Proteomes" id="UP001479520"/>
    </source>
</evidence>
<evidence type="ECO:0000256" key="1">
    <source>
        <dbReference type="SAM" id="SignalP"/>
    </source>
</evidence>
<proteinExistence type="predicted"/>
<organism evidence="2 3">
    <name type="scientific">Azonexus hydrophilus</name>
    <dbReference type="NCBI Taxonomy" id="418702"/>
    <lineage>
        <taxon>Bacteria</taxon>
        <taxon>Pseudomonadati</taxon>
        <taxon>Pseudomonadota</taxon>
        <taxon>Betaproteobacteria</taxon>
        <taxon>Rhodocyclales</taxon>
        <taxon>Azonexaceae</taxon>
        <taxon>Azonexus</taxon>
    </lineage>
</organism>
<keyword evidence="3" id="KW-1185">Reference proteome</keyword>
<keyword evidence="1" id="KW-0732">Signal</keyword>
<gene>
    <name evidence="2" type="ORF">AADV58_01935</name>
</gene>
<sequence>MKKPSLRLFVFSALLLTTATQAAPAPWHWWVSKADGARICMQTPPGEGWAYSRGPYRDARCTLPARR</sequence>
<name>A0ABZ2XKN8_9RHOO</name>
<dbReference type="RefSeq" id="WP_028993840.1">
    <property type="nucleotide sequence ID" value="NZ_CALFBA010000170.1"/>
</dbReference>
<accession>A0ABZ2XKN8</accession>
<dbReference type="Proteomes" id="UP001479520">
    <property type="component" value="Chromosome"/>
</dbReference>
<feature type="signal peptide" evidence="1">
    <location>
        <begin position="1"/>
        <end position="22"/>
    </location>
</feature>